<dbReference type="Proteomes" id="UP000358366">
    <property type="component" value="Unassembled WGS sequence"/>
</dbReference>
<evidence type="ECO:0000313" key="2">
    <source>
        <dbReference type="Proteomes" id="UP000358366"/>
    </source>
</evidence>
<evidence type="ECO:0000313" key="1">
    <source>
        <dbReference type="EMBL" id="VUX14648.1"/>
    </source>
</evidence>
<accession>A0A564U590</accession>
<organism evidence="1 2">
    <name type="scientific">Dorea formicigenerans</name>
    <dbReference type="NCBI Taxonomy" id="39486"/>
    <lineage>
        <taxon>Bacteria</taxon>
        <taxon>Bacillati</taxon>
        <taxon>Bacillota</taxon>
        <taxon>Clostridia</taxon>
        <taxon>Lachnospirales</taxon>
        <taxon>Lachnospiraceae</taxon>
        <taxon>Dorea</taxon>
    </lineage>
</organism>
<proteinExistence type="predicted"/>
<reference evidence="1 2" key="1">
    <citation type="submission" date="2019-07" db="EMBL/GenBank/DDBJ databases">
        <authorList>
            <person name="Hibberd C M."/>
            <person name="Gehrig L. J."/>
            <person name="Chang H.-W."/>
            <person name="Venkatesh S."/>
        </authorList>
    </citation>
    <scope>NUCLEOTIDE SEQUENCE [LARGE SCALE GENOMIC DNA]</scope>
    <source>
        <strain evidence="1">Dorea_formicigenerans_SSTS_Bg7063</strain>
    </source>
</reference>
<protein>
    <submittedName>
        <fullName evidence="1">Uncharacterized protein</fullName>
    </submittedName>
</protein>
<gene>
    <name evidence="1" type="ORF">DFSSTS7063_02108</name>
</gene>
<name>A0A564U590_9FIRM</name>
<dbReference type="AlphaFoldDB" id="A0A564U590"/>
<dbReference type="EMBL" id="CABHNI010000037">
    <property type="protein sequence ID" value="VUX14648.1"/>
    <property type="molecule type" value="Genomic_DNA"/>
</dbReference>
<sequence length="183" mass="21235">MILDGQCGQFNPILLKCLKELSRQFSKMLDKEMDDNKYYHEIQRLSNEILSDRALPNQNYSQSVVKVMQEKIDFFKSNSGMNSIDYNAISGQLTILNGEHQILCQRDNPNFNLFKEFGVNEEDVQYIRVLLHQTSVQNKEISATIKATVENNSQMYRMKLHTLWSPLKKDGYIGIIGYFDPAK</sequence>